<feature type="transmembrane region" description="Helical" evidence="1">
    <location>
        <begin position="102"/>
        <end position="120"/>
    </location>
</feature>
<proteinExistence type="predicted"/>
<geneLocation type="plasmid" evidence="2 3">
    <name>pRphaN771a</name>
</geneLocation>
<keyword evidence="1" id="KW-1133">Transmembrane helix</keyword>
<dbReference type="RefSeq" id="WP_064832706.1">
    <property type="nucleotide sequence ID" value="NZ_CP013569.1"/>
</dbReference>
<evidence type="ECO:0000313" key="3">
    <source>
        <dbReference type="Proteomes" id="UP000078551"/>
    </source>
</evidence>
<keyword evidence="1" id="KW-0472">Membrane</keyword>
<dbReference type="EMBL" id="CP013569">
    <property type="protein sequence ID" value="ANL87090.1"/>
    <property type="molecule type" value="Genomic_DNA"/>
</dbReference>
<evidence type="ECO:0000256" key="1">
    <source>
        <dbReference type="SAM" id="Phobius"/>
    </source>
</evidence>
<name>A0ABM6CFR6_9HYPH</name>
<keyword evidence="3" id="KW-1185">Reference proteome</keyword>
<feature type="transmembrane region" description="Helical" evidence="1">
    <location>
        <begin position="77"/>
        <end position="96"/>
    </location>
</feature>
<accession>A0ABM6CFR6</accession>
<dbReference type="Proteomes" id="UP000078551">
    <property type="component" value="Plasmid pRphaN771a"/>
</dbReference>
<gene>
    <name evidence="2" type="ORF">AMC81_PA00067</name>
</gene>
<protein>
    <submittedName>
        <fullName evidence="2">Uncharacterized protein</fullName>
    </submittedName>
</protein>
<reference evidence="2 3" key="1">
    <citation type="submission" date="2015-11" db="EMBL/GenBank/DDBJ databases">
        <title>The limits of bacterial species coexistence and the symbiotic plasmid transference in sympatric Rhizobium populations.</title>
        <authorList>
            <person name="Perez-Carrascal O.M."/>
            <person name="VanInsberghe D."/>
            <person name="Juarez S."/>
            <person name="Polz M.F."/>
            <person name="Vinuesa P."/>
            <person name="Gonzalez V."/>
        </authorList>
    </citation>
    <scope>NUCLEOTIDE SEQUENCE [LARGE SCALE GENOMIC DNA]</scope>
    <source>
        <strain evidence="2 3">N771</strain>
        <plasmid evidence="2 3">pRphaN771a</plasmid>
    </source>
</reference>
<keyword evidence="2" id="KW-0614">Plasmid</keyword>
<sequence length="167" mass="19573">MWWKRRQKTEWLPWYRVPGYKGKASQAEKRQLDAFRMQERHPAASYSDLPEEVRSYISRLEIENYDFKQERAATGPILTSLLGAAILGVSHFGVHIQPRDSIWPYGLGVILLIAPGFIYSREWQRNADEFLPPLHSGPNLADENIKQEWELEYLTHLRQKEASKHDL</sequence>
<evidence type="ECO:0000313" key="2">
    <source>
        <dbReference type="EMBL" id="ANL87090.1"/>
    </source>
</evidence>
<keyword evidence="1" id="KW-0812">Transmembrane</keyword>
<organism evidence="2 3">
    <name type="scientific">Rhizobium phaseoli</name>
    <dbReference type="NCBI Taxonomy" id="396"/>
    <lineage>
        <taxon>Bacteria</taxon>
        <taxon>Pseudomonadati</taxon>
        <taxon>Pseudomonadota</taxon>
        <taxon>Alphaproteobacteria</taxon>
        <taxon>Hyphomicrobiales</taxon>
        <taxon>Rhizobiaceae</taxon>
        <taxon>Rhizobium/Agrobacterium group</taxon>
        <taxon>Rhizobium</taxon>
    </lineage>
</organism>